<protein>
    <submittedName>
        <fullName evidence="2">Other 1 protein kinase</fullName>
    </submittedName>
</protein>
<dbReference type="EMBL" id="BDGU01000383">
    <property type="protein sequence ID" value="GAW07004.1"/>
    <property type="molecule type" value="Genomic_DNA"/>
</dbReference>
<evidence type="ECO:0000313" key="2">
    <source>
        <dbReference type="EMBL" id="GAW07004.1"/>
    </source>
</evidence>
<dbReference type="GO" id="GO:0016301">
    <property type="term" value="F:kinase activity"/>
    <property type="evidence" value="ECO:0007669"/>
    <property type="project" value="UniProtKB-KW"/>
</dbReference>
<evidence type="ECO:0000313" key="3">
    <source>
        <dbReference type="Proteomes" id="UP000188533"/>
    </source>
</evidence>
<accession>A0A1Q3EIP0</accession>
<proteinExistence type="predicted"/>
<gene>
    <name evidence="2" type="ORF">LENED_008965</name>
</gene>
<reference evidence="2 3" key="2">
    <citation type="submission" date="2017-02" db="EMBL/GenBank/DDBJ databases">
        <title>A genome survey and senescence transcriptome analysis in Lentinula edodes.</title>
        <authorList>
            <person name="Sakamoto Y."/>
            <person name="Nakade K."/>
            <person name="Sato S."/>
            <person name="Yoshida Y."/>
            <person name="Miyazaki K."/>
            <person name="Natsume S."/>
            <person name="Konno N."/>
        </authorList>
    </citation>
    <scope>NUCLEOTIDE SEQUENCE [LARGE SCALE GENOMIC DNA]</scope>
    <source>
        <strain evidence="2 3">NBRC 111202</strain>
    </source>
</reference>
<keyword evidence="3" id="KW-1185">Reference proteome</keyword>
<organism evidence="2 3">
    <name type="scientific">Lentinula edodes</name>
    <name type="common">Shiitake mushroom</name>
    <name type="synonym">Lentinus edodes</name>
    <dbReference type="NCBI Taxonomy" id="5353"/>
    <lineage>
        <taxon>Eukaryota</taxon>
        <taxon>Fungi</taxon>
        <taxon>Dikarya</taxon>
        <taxon>Basidiomycota</taxon>
        <taxon>Agaricomycotina</taxon>
        <taxon>Agaricomycetes</taxon>
        <taxon>Agaricomycetidae</taxon>
        <taxon>Agaricales</taxon>
        <taxon>Marasmiineae</taxon>
        <taxon>Omphalotaceae</taxon>
        <taxon>Lentinula</taxon>
    </lineage>
</organism>
<dbReference type="InterPro" id="IPR011009">
    <property type="entry name" value="Kinase-like_dom_sf"/>
</dbReference>
<dbReference type="Proteomes" id="UP000188533">
    <property type="component" value="Unassembled WGS sequence"/>
</dbReference>
<keyword evidence="2" id="KW-0808">Transferase</keyword>
<evidence type="ECO:0000256" key="1">
    <source>
        <dbReference type="SAM" id="MobiDB-lite"/>
    </source>
</evidence>
<dbReference type="STRING" id="5353.A0A1Q3EIP0"/>
<dbReference type="AlphaFoldDB" id="A0A1Q3EIP0"/>
<reference evidence="2 3" key="1">
    <citation type="submission" date="2016-08" db="EMBL/GenBank/DDBJ databases">
        <authorList>
            <consortium name="Lentinula edodes genome sequencing consortium"/>
            <person name="Sakamoto Y."/>
            <person name="Nakade K."/>
            <person name="Sato S."/>
            <person name="Yoshida Y."/>
            <person name="Miyazaki K."/>
            <person name="Natsume S."/>
            <person name="Konno N."/>
        </authorList>
    </citation>
    <scope>NUCLEOTIDE SEQUENCE [LARGE SCALE GENOMIC DNA]</scope>
    <source>
        <strain evidence="2 3">NBRC 111202</strain>
    </source>
</reference>
<feature type="region of interest" description="Disordered" evidence="1">
    <location>
        <begin position="1"/>
        <end position="21"/>
    </location>
</feature>
<comment type="caution">
    <text evidence="2">The sequence shown here is derived from an EMBL/GenBank/DDBJ whole genome shotgun (WGS) entry which is preliminary data.</text>
</comment>
<keyword evidence="2" id="KW-0418">Kinase</keyword>
<dbReference type="SUPFAM" id="SSF56112">
    <property type="entry name" value="Protein kinase-like (PK-like)"/>
    <property type="match status" value="1"/>
</dbReference>
<sequence>MYNPSQPRPSEYALKSGGYTPPEGDADIPCDPFATDVYILGTMIRTSFLDGDSDSYKPGVHGFEFLRPLVNDMIADDPSNRPTMTEVSSRFSDLVRKLSCLSSLLDSFDDATSKARHSITEVSSLMFPMFYSFSSNLFGVYPAFHGFLEIKGPGRD</sequence>
<name>A0A1Q3EIP0_LENED</name>